<proteinExistence type="inferred from homology"/>
<evidence type="ECO:0000256" key="9">
    <source>
        <dbReference type="ARBA" id="ARBA00062416"/>
    </source>
</evidence>
<reference evidence="15" key="2">
    <citation type="submission" date="2025-09" db="UniProtKB">
        <authorList>
            <consortium name="Ensembl"/>
        </authorList>
    </citation>
    <scope>IDENTIFICATION</scope>
</reference>
<dbReference type="GO" id="GO:0005506">
    <property type="term" value="F:iron ion binding"/>
    <property type="evidence" value="ECO:0007669"/>
    <property type="project" value="InterPro"/>
</dbReference>
<dbReference type="GeneTree" id="ENSGT00950000182885"/>
<comment type="similarity">
    <text evidence="2">Belongs to the biopterin-dependent aromatic amino acid hydroxylase family.</text>
</comment>
<organism evidence="15 16">
    <name type="scientific">Cyprinus carpio carpio</name>
    <dbReference type="NCBI Taxonomy" id="630221"/>
    <lineage>
        <taxon>Eukaryota</taxon>
        <taxon>Metazoa</taxon>
        <taxon>Chordata</taxon>
        <taxon>Craniata</taxon>
        <taxon>Vertebrata</taxon>
        <taxon>Euteleostomi</taxon>
        <taxon>Actinopterygii</taxon>
        <taxon>Neopterygii</taxon>
        <taxon>Teleostei</taxon>
        <taxon>Ostariophysi</taxon>
        <taxon>Cypriniformes</taxon>
        <taxon>Cyprinidae</taxon>
        <taxon>Cyprininae</taxon>
        <taxon>Cyprinus</taxon>
    </lineage>
</organism>
<dbReference type="PROSITE" id="PS51671">
    <property type="entry name" value="ACT"/>
    <property type="match status" value="1"/>
</dbReference>
<evidence type="ECO:0000256" key="1">
    <source>
        <dbReference type="ARBA" id="ARBA00001954"/>
    </source>
</evidence>
<protein>
    <recommendedName>
        <fullName evidence="7">Tryptophan 5-hydroxylase 2</fullName>
    </recommendedName>
    <alternativeName>
        <fullName evidence="8">Tryptophan 5-monooxygenase 2</fullName>
    </alternativeName>
</protein>
<feature type="compositionally biased region" description="Polar residues" evidence="12">
    <location>
        <begin position="1"/>
        <end position="11"/>
    </location>
</feature>
<dbReference type="InterPro" id="IPR019774">
    <property type="entry name" value="Aromatic-AA_hydroxylase_C"/>
</dbReference>
<dbReference type="GO" id="GO:0009072">
    <property type="term" value="P:aromatic amino acid metabolic process"/>
    <property type="evidence" value="ECO:0007669"/>
    <property type="project" value="InterPro"/>
</dbReference>
<keyword evidence="16" id="KW-1185">Reference proteome</keyword>
<accession>A0A9J7ZF63</accession>
<feature type="binding site" evidence="10">
    <location>
        <position position="335"/>
    </location>
    <ligand>
        <name>Fe cation</name>
        <dbReference type="ChEBI" id="CHEBI:24875"/>
    </ligand>
</feature>
<dbReference type="Pfam" id="PF00351">
    <property type="entry name" value="Biopterin_H"/>
    <property type="match status" value="2"/>
</dbReference>
<evidence type="ECO:0000256" key="4">
    <source>
        <dbReference type="ARBA" id="ARBA00023002"/>
    </source>
</evidence>
<dbReference type="Gene3D" id="1.10.800.10">
    <property type="entry name" value="Aromatic amino acid hydroxylase"/>
    <property type="match status" value="2"/>
</dbReference>
<dbReference type="PRINTS" id="PR00372">
    <property type="entry name" value="FYWHYDRXLASE"/>
</dbReference>
<dbReference type="InterPro" id="IPR036329">
    <property type="entry name" value="Aro-AA_hydroxylase_C_sf"/>
</dbReference>
<name>A0A9J7ZF63_CYPCA</name>
<comment type="cofactor">
    <cofactor evidence="1 11">
        <name>Fe(2+)</name>
        <dbReference type="ChEBI" id="CHEBI:29033"/>
    </cofactor>
</comment>
<comment type="subunit">
    <text evidence="9">Interacts with DNAJC12.</text>
</comment>
<dbReference type="PIRSF" id="PIRSF000336">
    <property type="entry name" value="TH"/>
    <property type="match status" value="1"/>
</dbReference>
<keyword evidence="6" id="KW-0503">Monooxygenase</keyword>
<dbReference type="Ensembl" id="ENSCCRT00000174685.1">
    <property type="protein sequence ID" value="ENSCCRP00000129823.1"/>
    <property type="gene ID" value="ENSCCRG00000075548.1"/>
</dbReference>
<evidence type="ECO:0000256" key="3">
    <source>
        <dbReference type="ARBA" id="ARBA00022723"/>
    </source>
</evidence>
<evidence type="ECO:0000256" key="7">
    <source>
        <dbReference type="ARBA" id="ARBA00040889"/>
    </source>
</evidence>
<evidence type="ECO:0000259" key="14">
    <source>
        <dbReference type="PROSITE" id="PS51671"/>
    </source>
</evidence>
<reference evidence="15" key="1">
    <citation type="submission" date="2025-08" db="UniProtKB">
        <authorList>
            <consortium name="Ensembl"/>
        </authorList>
    </citation>
    <scope>IDENTIFICATION</scope>
</reference>
<dbReference type="InterPro" id="IPR019773">
    <property type="entry name" value="Tyrosine_3-monooxygenase-like"/>
</dbReference>
<keyword evidence="4" id="KW-0560">Oxidoreductase</keyword>
<evidence type="ECO:0000259" key="13">
    <source>
        <dbReference type="PROSITE" id="PS51410"/>
    </source>
</evidence>
<dbReference type="InterPro" id="IPR045865">
    <property type="entry name" value="ACT-like_dom_sf"/>
</dbReference>
<evidence type="ECO:0000256" key="6">
    <source>
        <dbReference type="ARBA" id="ARBA00023033"/>
    </source>
</evidence>
<evidence type="ECO:0000256" key="8">
    <source>
        <dbReference type="ARBA" id="ARBA00042662"/>
    </source>
</evidence>
<evidence type="ECO:0000256" key="11">
    <source>
        <dbReference type="PIRSR" id="PIRSR601273-2"/>
    </source>
</evidence>
<dbReference type="PANTHER" id="PTHR11473">
    <property type="entry name" value="AROMATIC AMINO ACID HYDROXYLASE"/>
    <property type="match status" value="1"/>
</dbReference>
<feature type="region of interest" description="Disordered" evidence="12">
    <location>
        <begin position="1"/>
        <end position="21"/>
    </location>
</feature>
<evidence type="ECO:0000256" key="10">
    <source>
        <dbReference type="PIRSR" id="PIRSR000336-1"/>
    </source>
</evidence>
<evidence type="ECO:0000313" key="16">
    <source>
        <dbReference type="Proteomes" id="UP001108240"/>
    </source>
</evidence>
<sequence>MSSELQTNPKGPQTAPKSPIGLLRKRGQEAIPKMQPAMMMFSSKYWARRGLSLDSAMYDQQHLAASMLRRTSFNRIDERPDKEEPKSTHDLGKLAVIFSLKNEVGCLVKALRLFQEKHVNLSHIESRRSKRVTNEVEIYAECNCSKKEFNELVQHLKDHVNIVSYNTPQHVWSAETDGEGIPWFPQKISELDQCSHRVLMYGSELDADHPGFKDKVYRERRKYFVEVAMNYKFGQPIPRIEYTPEEVKTWGVIFRELTKLYPTHACREYLKNLPLLTKHCGYREDNIPQLEDVSLFLKGKKCVTSSHIHVILLALLIAFIQFKRQGLLYDLDTCHELLGHVPLLADPKFAQFSQEIGLASLGASDKDVQKLATCYFFTIEFGLCKQDGQLRAYGAGLLSSIGELRHALSDKATVKMFDPKTTCYQECLITTFQDVYFVSESFEEAKEKMREFAKTIKRPFSVYYNPYTQSIDLLKDTRSIENVVQDLRSDLTTVCDALGKMNTYLGI</sequence>
<evidence type="ECO:0000256" key="5">
    <source>
        <dbReference type="ARBA" id="ARBA00023004"/>
    </source>
</evidence>
<feature type="domain" description="Biopterin-dependent aromatic amino acid hydroxylase family profile" evidence="13">
    <location>
        <begin position="169"/>
        <end position="502"/>
    </location>
</feature>
<dbReference type="Proteomes" id="UP001108240">
    <property type="component" value="Unplaced"/>
</dbReference>
<evidence type="ECO:0000256" key="12">
    <source>
        <dbReference type="SAM" id="MobiDB-lite"/>
    </source>
</evidence>
<evidence type="ECO:0000256" key="2">
    <source>
        <dbReference type="ARBA" id="ARBA00009712"/>
    </source>
</evidence>
<dbReference type="CDD" id="cd04929">
    <property type="entry name" value="ACT_TPH"/>
    <property type="match status" value="1"/>
</dbReference>
<feature type="domain" description="ACT" evidence="14">
    <location>
        <begin position="95"/>
        <end position="170"/>
    </location>
</feature>
<evidence type="ECO:0000313" key="15">
    <source>
        <dbReference type="Ensembl" id="ENSCCRP00000129823.1"/>
    </source>
</evidence>
<dbReference type="PROSITE" id="PS51410">
    <property type="entry name" value="BH4_AAA_HYDROXYL_2"/>
    <property type="match status" value="1"/>
</dbReference>
<dbReference type="InterPro" id="IPR002912">
    <property type="entry name" value="ACT_dom"/>
</dbReference>
<dbReference type="InterPro" id="IPR001273">
    <property type="entry name" value="ArAA_hydroxylase"/>
</dbReference>
<dbReference type="GO" id="GO:0004510">
    <property type="term" value="F:tryptophan 5-monooxygenase activity"/>
    <property type="evidence" value="ECO:0007669"/>
    <property type="project" value="TreeGrafter"/>
</dbReference>
<dbReference type="SUPFAM" id="SSF56534">
    <property type="entry name" value="Aromatic aminoacid monoxygenases, catalytic and oligomerization domains"/>
    <property type="match status" value="1"/>
</dbReference>
<feature type="binding site" evidence="10">
    <location>
        <position position="380"/>
    </location>
    <ligand>
        <name>Fe cation</name>
        <dbReference type="ChEBI" id="CHEBI:24875"/>
    </ligand>
</feature>
<dbReference type="GO" id="GO:0043005">
    <property type="term" value="C:neuron projection"/>
    <property type="evidence" value="ECO:0007669"/>
    <property type="project" value="TreeGrafter"/>
</dbReference>
<dbReference type="SUPFAM" id="SSF55021">
    <property type="entry name" value="ACT-like"/>
    <property type="match status" value="1"/>
</dbReference>
<dbReference type="InterPro" id="IPR036951">
    <property type="entry name" value="ArAA_hydroxylase_sf"/>
</dbReference>
<keyword evidence="5 10" id="KW-0408">Iron</keyword>
<dbReference type="AlphaFoldDB" id="A0A9J7ZF63"/>
<keyword evidence="3 10" id="KW-0479">Metal-binding</keyword>
<dbReference type="PANTHER" id="PTHR11473:SF16">
    <property type="entry name" value="TRYPTOPHAN 5-HYDROXYLASE 2"/>
    <property type="match status" value="1"/>
</dbReference>
<feature type="binding site" evidence="10">
    <location>
        <position position="340"/>
    </location>
    <ligand>
        <name>Fe cation</name>
        <dbReference type="ChEBI" id="CHEBI:24875"/>
    </ligand>
</feature>